<name>A0ACA9SS95_9GLOM</name>
<evidence type="ECO:0000313" key="1">
    <source>
        <dbReference type="EMBL" id="CAG8847201.1"/>
    </source>
</evidence>
<protein>
    <submittedName>
        <fullName evidence="1">14042_t:CDS:1</fullName>
    </submittedName>
</protein>
<feature type="non-terminal residue" evidence="1">
    <location>
        <position position="1"/>
    </location>
</feature>
<organism evidence="1 2">
    <name type="scientific">Racocetra persica</name>
    <dbReference type="NCBI Taxonomy" id="160502"/>
    <lineage>
        <taxon>Eukaryota</taxon>
        <taxon>Fungi</taxon>
        <taxon>Fungi incertae sedis</taxon>
        <taxon>Mucoromycota</taxon>
        <taxon>Glomeromycotina</taxon>
        <taxon>Glomeromycetes</taxon>
        <taxon>Diversisporales</taxon>
        <taxon>Gigasporaceae</taxon>
        <taxon>Racocetra</taxon>
    </lineage>
</organism>
<feature type="non-terminal residue" evidence="1">
    <location>
        <position position="80"/>
    </location>
</feature>
<gene>
    <name evidence="1" type="ORF">RPERSI_LOCUS34526</name>
</gene>
<dbReference type="Proteomes" id="UP000789920">
    <property type="component" value="Unassembled WGS sequence"/>
</dbReference>
<dbReference type="EMBL" id="CAJVQC010154757">
    <property type="protein sequence ID" value="CAG8847201.1"/>
    <property type="molecule type" value="Genomic_DNA"/>
</dbReference>
<evidence type="ECO:0000313" key="2">
    <source>
        <dbReference type="Proteomes" id="UP000789920"/>
    </source>
</evidence>
<keyword evidence="2" id="KW-1185">Reference proteome</keyword>
<sequence length="80" mass="9008">IFFNPNSTNPSKTPNSQQPKNSNQTLSETNKNQTPHTKDPKDDDVIITDSNNNDNANINEPNRSQQNPDPIIKLQQKPLL</sequence>
<reference evidence="1" key="1">
    <citation type="submission" date="2021-06" db="EMBL/GenBank/DDBJ databases">
        <authorList>
            <person name="Kallberg Y."/>
            <person name="Tangrot J."/>
            <person name="Rosling A."/>
        </authorList>
    </citation>
    <scope>NUCLEOTIDE SEQUENCE</scope>
    <source>
        <strain evidence="1">MA461A</strain>
    </source>
</reference>
<proteinExistence type="predicted"/>
<accession>A0ACA9SS95</accession>
<comment type="caution">
    <text evidence="1">The sequence shown here is derived from an EMBL/GenBank/DDBJ whole genome shotgun (WGS) entry which is preliminary data.</text>
</comment>